<dbReference type="AlphaFoldDB" id="A0A6A6X221"/>
<keyword evidence="2" id="KW-0812">Transmembrane</keyword>
<gene>
    <name evidence="3" type="ORF">K505DRAFT_282417</name>
</gene>
<feature type="transmembrane region" description="Helical" evidence="2">
    <location>
        <begin position="272"/>
        <end position="294"/>
    </location>
</feature>
<feature type="transmembrane region" description="Helical" evidence="2">
    <location>
        <begin position="385"/>
        <end position="404"/>
    </location>
</feature>
<evidence type="ECO:0000313" key="3">
    <source>
        <dbReference type="EMBL" id="KAF2790550.1"/>
    </source>
</evidence>
<sequence length="553" mass="61484">MAPMLLSIILHLLRQSIIRTYLGITTILQPQSRSRLILASAATGILLPLLLGTKAANTQIFTPVETPTPDQNEAVDQVGGWFYFANWVDRGMTIRSGPDVRMCLLNLAKALEEVQVLSAAEYNGAAGALSLLPTAGALLGAPTREMWIVYKLVPIAGILSMFLSMGATITPSDVGEYESGKAFSFSGIMPMTRTDAAHGDNEDERDEEGFRELSDSKRFARDVKARASHSLGGDVSLKIWFAIFCQLFFIGVILVAMWYSQRGSVIPWWCRVWGWMFFWYFIIIITSVFDNIVAAPFTHSWTLRVARAPSKIHADSISPESRVTNFDRDLFPTVMDRLKTGVKLNRRVRFQENDKSAYSRTCFYVVISVQGISAWHASLQLLSRMISIVVFGFGTALFASATLMSISAALMLLALVLPMAFAGRVVAMWIAAEMNKHNKTILHTVVKTKKEAGEYMEEILDIPGLQIETMGHVIMEGICFKRRSRFLSAATYIGLLAKPYTDSSVKKAVKGQKQDSIPMLHMHEAQLEGTEGGVRPSEDPESDVPELRRKPKR</sequence>
<dbReference type="EMBL" id="MU002067">
    <property type="protein sequence ID" value="KAF2790550.1"/>
    <property type="molecule type" value="Genomic_DNA"/>
</dbReference>
<dbReference type="Proteomes" id="UP000799757">
    <property type="component" value="Unassembled WGS sequence"/>
</dbReference>
<name>A0A6A6X221_9PLEO</name>
<evidence type="ECO:0000256" key="1">
    <source>
        <dbReference type="SAM" id="MobiDB-lite"/>
    </source>
</evidence>
<feature type="region of interest" description="Disordered" evidence="1">
    <location>
        <begin position="512"/>
        <end position="553"/>
    </location>
</feature>
<organism evidence="3 4">
    <name type="scientific">Melanomma pulvis-pyrius CBS 109.77</name>
    <dbReference type="NCBI Taxonomy" id="1314802"/>
    <lineage>
        <taxon>Eukaryota</taxon>
        <taxon>Fungi</taxon>
        <taxon>Dikarya</taxon>
        <taxon>Ascomycota</taxon>
        <taxon>Pezizomycotina</taxon>
        <taxon>Dothideomycetes</taxon>
        <taxon>Pleosporomycetidae</taxon>
        <taxon>Pleosporales</taxon>
        <taxon>Melanommataceae</taxon>
        <taxon>Melanomma</taxon>
    </lineage>
</organism>
<reference evidence="3" key="1">
    <citation type="journal article" date="2020" name="Stud. Mycol.">
        <title>101 Dothideomycetes genomes: a test case for predicting lifestyles and emergence of pathogens.</title>
        <authorList>
            <person name="Haridas S."/>
            <person name="Albert R."/>
            <person name="Binder M."/>
            <person name="Bloem J."/>
            <person name="Labutti K."/>
            <person name="Salamov A."/>
            <person name="Andreopoulos B."/>
            <person name="Baker S."/>
            <person name="Barry K."/>
            <person name="Bills G."/>
            <person name="Bluhm B."/>
            <person name="Cannon C."/>
            <person name="Castanera R."/>
            <person name="Culley D."/>
            <person name="Daum C."/>
            <person name="Ezra D."/>
            <person name="Gonzalez J."/>
            <person name="Henrissat B."/>
            <person name="Kuo A."/>
            <person name="Liang C."/>
            <person name="Lipzen A."/>
            <person name="Lutzoni F."/>
            <person name="Magnuson J."/>
            <person name="Mondo S."/>
            <person name="Nolan M."/>
            <person name="Ohm R."/>
            <person name="Pangilinan J."/>
            <person name="Park H.-J."/>
            <person name="Ramirez L."/>
            <person name="Alfaro M."/>
            <person name="Sun H."/>
            <person name="Tritt A."/>
            <person name="Yoshinaga Y."/>
            <person name="Zwiers L.-H."/>
            <person name="Turgeon B."/>
            <person name="Goodwin S."/>
            <person name="Spatafora J."/>
            <person name="Crous P."/>
            <person name="Grigoriev I."/>
        </authorList>
    </citation>
    <scope>NUCLEOTIDE SEQUENCE</scope>
    <source>
        <strain evidence="3">CBS 109.77</strain>
    </source>
</reference>
<protein>
    <submittedName>
        <fullName evidence="3">Uncharacterized protein</fullName>
    </submittedName>
</protein>
<evidence type="ECO:0000256" key="2">
    <source>
        <dbReference type="SAM" id="Phobius"/>
    </source>
</evidence>
<evidence type="ECO:0000313" key="4">
    <source>
        <dbReference type="Proteomes" id="UP000799757"/>
    </source>
</evidence>
<feature type="transmembrane region" description="Helical" evidence="2">
    <location>
        <begin position="148"/>
        <end position="169"/>
    </location>
</feature>
<keyword evidence="4" id="KW-1185">Reference proteome</keyword>
<accession>A0A6A6X221</accession>
<keyword evidence="2" id="KW-1133">Transmembrane helix</keyword>
<dbReference type="OrthoDB" id="5382699at2759"/>
<feature type="transmembrane region" description="Helical" evidence="2">
    <location>
        <begin position="410"/>
        <end position="432"/>
    </location>
</feature>
<keyword evidence="2" id="KW-0472">Membrane</keyword>
<proteinExistence type="predicted"/>
<feature type="transmembrane region" description="Helical" evidence="2">
    <location>
        <begin position="239"/>
        <end position="260"/>
    </location>
</feature>